<evidence type="ECO:0000256" key="2">
    <source>
        <dbReference type="ARBA" id="ARBA00005896"/>
    </source>
</evidence>
<keyword evidence="5" id="KW-0560">Oxidoreductase</keyword>
<dbReference type="PANTHER" id="PTHR30468">
    <property type="entry name" value="ALPHA-KETOGLUTARATE-DEPENDENT SULFONATE DIOXYGENASE"/>
    <property type="match status" value="1"/>
</dbReference>
<comment type="cofactor">
    <cofactor evidence="1">
        <name>Fe(2+)</name>
        <dbReference type="ChEBI" id="CHEBI:29033"/>
    </cofactor>
</comment>
<dbReference type="Proteomes" id="UP000245890">
    <property type="component" value="Unassembled WGS sequence"/>
</dbReference>
<dbReference type="SUPFAM" id="SSF51197">
    <property type="entry name" value="Clavaminate synthase-like"/>
    <property type="match status" value="1"/>
</dbReference>
<evidence type="ECO:0000256" key="6">
    <source>
        <dbReference type="ARBA" id="ARBA00023004"/>
    </source>
</evidence>
<keyword evidence="3" id="KW-0479">Metal-binding</keyword>
<comment type="similarity">
    <text evidence="2">Belongs to the TfdA dioxygenase family.</text>
</comment>
<dbReference type="RefSeq" id="WP_116470011.1">
    <property type="nucleotide sequence ID" value="NZ_QENQ01000001.1"/>
</dbReference>
<dbReference type="InterPro" id="IPR003819">
    <property type="entry name" value="TauD/TfdA-like"/>
</dbReference>
<name>A0A2U0SH12_9SPHN</name>
<evidence type="ECO:0000313" key="9">
    <source>
        <dbReference type="Proteomes" id="UP000245890"/>
    </source>
</evidence>
<gene>
    <name evidence="8" type="ORF">DD559_15690</name>
</gene>
<dbReference type="GO" id="GO:0046872">
    <property type="term" value="F:metal ion binding"/>
    <property type="evidence" value="ECO:0007669"/>
    <property type="project" value="UniProtKB-KW"/>
</dbReference>
<organism evidence="8 9">
    <name type="scientific">Sphingomonas pokkalii</name>
    <dbReference type="NCBI Taxonomy" id="2175090"/>
    <lineage>
        <taxon>Bacteria</taxon>
        <taxon>Pseudomonadati</taxon>
        <taxon>Pseudomonadota</taxon>
        <taxon>Alphaproteobacteria</taxon>
        <taxon>Sphingomonadales</taxon>
        <taxon>Sphingomonadaceae</taxon>
        <taxon>Sphingomonas</taxon>
    </lineage>
</organism>
<evidence type="ECO:0000256" key="4">
    <source>
        <dbReference type="ARBA" id="ARBA00022964"/>
    </source>
</evidence>
<dbReference type="FunFam" id="3.60.130.10:FF:000002">
    <property type="entry name" value="Alpha-ketoglutarate-dependent taurine dioxygenase"/>
    <property type="match status" value="1"/>
</dbReference>
<evidence type="ECO:0000259" key="7">
    <source>
        <dbReference type="Pfam" id="PF02668"/>
    </source>
</evidence>
<dbReference type="EMBL" id="QENQ01000001">
    <property type="protein sequence ID" value="PVX30601.1"/>
    <property type="molecule type" value="Genomic_DNA"/>
</dbReference>
<dbReference type="InterPro" id="IPR051323">
    <property type="entry name" value="AtsK-like"/>
</dbReference>
<keyword evidence="4 8" id="KW-0223">Dioxygenase</keyword>
<dbReference type="PANTHER" id="PTHR30468:SF5">
    <property type="entry name" value="ALPHA-KETOGLUTARATE-DEPENDENT SULFATE ESTER DIOXYGENASE"/>
    <property type="match status" value="1"/>
</dbReference>
<dbReference type="InterPro" id="IPR042098">
    <property type="entry name" value="TauD-like_sf"/>
</dbReference>
<dbReference type="Pfam" id="PF02668">
    <property type="entry name" value="TauD"/>
    <property type="match status" value="1"/>
</dbReference>
<protein>
    <submittedName>
        <fullName evidence="8">Taurine dioxygenase</fullName>
    </submittedName>
</protein>
<dbReference type="Gene3D" id="3.60.130.10">
    <property type="entry name" value="Clavaminate synthase-like"/>
    <property type="match status" value="1"/>
</dbReference>
<accession>A0A2U0SH12</accession>
<proteinExistence type="inferred from homology"/>
<dbReference type="AlphaFoldDB" id="A0A2U0SH12"/>
<dbReference type="GO" id="GO:0005737">
    <property type="term" value="C:cytoplasm"/>
    <property type="evidence" value="ECO:0007669"/>
    <property type="project" value="TreeGrafter"/>
</dbReference>
<sequence>MTVQTHDFANAADTESPLDVHPVAGRIGAEIRGVRLGGDIDNATLEAIRAALYRHKVIFFRNQTHLDDATHEAFAERLGEPLAHPTVPVAQGSRFLLELDSKEGEAASAWHTDITFLPAYPAASILRAVTIPPAGGDTLWANAVTAYATLPAPLKALAETLRAVHTNAFDYAQQQPQATSEQVRRHREIFASTAYETEHPVVRVHPVTGEKLLLLGSFVKSFVGFSREDFARLFGILQDHATKPENTVRWRWNPGDVAIWDNRATQHRAIADFGKQPRHLRRVTIAGDVPRGVDGAPSRVLKPEPVVAVDAAA</sequence>
<reference evidence="8 9" key="1">
    <citation type="submission" date="2018-05" db="EMBL/GenBank/DDBJ databases">
        <title>Description of Sphingomonas pokkalii sp nov, isolated from the rhizosphere of saline tolerant pokkali rice and its draft genome analysis.</title>
        <authorList>
            <person name="Menon R."/>
            <person name="Kumari S."/>
            <person name="Rameshkumar N."/>
        </authorList>
    </citation>
    <scope>NUCLEOTIDE SEQUENCE [LARGE SCALE GENOMIC DNA]</scope>
    <source>
        <strain evidence="8 9">L3B27</strain>
    </source>
</reference>
<evidence type="ECO:0000256" key="3">
    <source>
        <dbReference type="ARBA" id="ARBA00022723"/>
    </source>
</evidence>
<keyword evidence="6" id="KW-0408">Iron</keyword>
<evidence type="ECO:0000256" key="1">
    <source>
        <dbReference type="ARBA" id="ARBA00001954"/>
    </source>
</evidence>
<comment type="caution">
    <text evidence="8">The sequence shown here is derived from an EMBL/GenBank/DDBJ whole genome shotgun (WGS) entry which is preliminary data.</text>
</comment>
<dbReference type="OrthoDB" id="7209371at2"/>
<feature type="domain" description="TauD/TfdA-like" evidence="7">
    <location>
        <begin position="20"/>
        <end position="284"/>
    </location>
</feature>
<evidence type="ECO:0000313" key="8">
    <source>
        <dbReference type="EMBL" id="PVX30601.1"/>
    </source>
</evidence>
<keyword evidence="9" id="KW-1185">Reference proteome</keyword>
<evidence type="ECO:0000256" key="5">
    <source>
        <dbReference type="ARBA" id="ARBA00023002"/>
    </source>
</evidence>
<dbReference type="GO" id="GO:0016706">
    <property type="term" value="F:2-oxoglutarate-dependent dioxygenase activity"/>
    <property type="evidence" value="ECO:0007669"/>
    <property type="project" value="TreeGrafter"/>
</dbReference>